<name>A0A5C8PS30_9HYPH</name>
<comment type="caution">
    <text evidence="1">The sequence shown here is derived from an EMBL/GenBank/DDBJ whole genome shotgun (WGS) entry which is preliminary data.</text>
</comment>
<dbReference type="Pfam" id="PF05845">
    <property type="entry name" value="PhnH"/>
    <property type="match status" value="1"/>
</dbReference>
<evidence type="ECO:0000313" key="2">
    <source>
        <dbReference type="Proteomes" id="UP000321638"/>
    </source>
</evidence>
<reference evidence="1 2" key="1">
    <citation type="submission" date="2019-06" db="EMBL/GenBank/DDBJ databases">
        <title>New taxonomy in bacterial strain CC-CFT640, isolated from vineyard.</title>
        <authorList>
            <person name="Lin S.-Y."/>
            <person name="Tsai C.-F."/>
            <person name="Young C.-C."/>
        </authorList>
    </citation>
    <scope>NUCLEOTIDE SEQUENCE [LARGE SCALE GENOMIC DNA]</scope>
    <source>
        <strain evidence="1 2">CC-CFT640</strain>
    </source>
</reference>
<sequence length="194" mass="20084">MTTTALPGFADAVHDAQGSFRKLLEAMAHPGRIVTVPGPRAVPQGLDPATASLLLTLCDGETPVWLDAAAEAVAGWLAFHTGAPVASATGVAAFAVALAPLQMPALDGFDWGTDEVPEASTTLIVQVKALADDAGWTLRGPGIATQARLSVAGLSQNWCTDRRAMQAAFPRGVDVVFTCGHRVAALPRTTIMES</sequence>
<dbReference type="OrthoDB" id="9814509at2"/>
<evidence type="ECO:0000313" key="1">
    <source>
        <dbReference type="EMBL" id="TXL79540.1"/>
    </source>
</evidence>
<dbReference type="NCBIfam" id="TIGR03292">
    <property type="entry name" value="PhnH_redo"/>
    <property type="match status" value="1"/>
</dbReference>
<dbReference type="Proteomes" id="UP000321638">
    <property type="component" value="Unassembled WGS sequence"/>
</dbReference>
<dbReference type="InterPro" id="IPR008772">
    <property type="entry name" value="Phosphonate_metab_PhnH"/>
</dbReference>
<dbReference type="PIRSF" id="PIRSF020680">
    <property type="entry name" value="PhnH"/>
    <property type="match status" value="1"/>
</dbReference>
<protein>
    <submittedName>
        <fullName evidence="1">Phosphonate C-P lyase system protein PhnH</fullName>
    </submittedName>
</protein>
<gene>
    <name evidence="1" type="primary">phnH</name>
    <name evidence="1" type="ORF">FHP25_06245</name>
</gene>
<dbReference type="GO" id="GO:0016829">
    <property type="term" value="F:lyase activity"/>
    <property type="evidence" value="ECO:0007669"/>
    <property type="project" value="UniProtKB-KW"/>
</dbReference>
<dbReference type="RefSeq" id="WP_147846047.1">
    <property type="nucleotide sequence ID" value="NZ_VDUZ01000005.1"/>
</dbReference>
<dbReference type="InterPro" id="IPR038058">
    <property type="entry name" value="PhnH-like_sp"/>
</dbReference>
<accession>A0A5C8PS30</accession>
<proteinExistence type="predicted"/>
<keyword evidence="2" id="KW-1185">Reference proteome</keyword>
<organism evidence="1 2">
    <name type="scientific">Vineibacter terrae</name>
    <dbReference type="NCBI Taxonomy" id="2586908"/>
    <lineage>
        <taxon>Bacteria</taxon>
        <taxon>Pseudomonadati</taxon>
        <taxon>Pseudomonadota</taxon>
        <taxon>Alphaproteobacteria</taxon>
        <taxon>Hyphomicrobiales</taxon>
        <taxon>Vineibacter</taxon>
    </lineage>
</organism>
<dbReference type="GO" id="GO:0019634">
    <property type="term" value="P:organic phosphonate metabolic process"/>
    <property type="evidence" value="ECO:0007669"/>
    <property type="project" value="InterPro"/>
</dbReference>
<dbReference type="AlphaFoldDB" id="A0A5C8PS30"/>
<dbReference type="SUPFAM" id="SSF159709">
    <property type="entry name" value="PhnH-like"/>
    <property type="match status" value="1"/>
</dbReference>
<keyword evidence="1" id="KW-0456">Lyase</keyword>
<dbReference type="EMBL" id="VDUZ01000005">
    <property type="protein sequence ID" value="TXL79540.1"/>
    <property type="molecule type" value="Genomic_DNA"/>
</dbReference>
<dbReference type="Gene3D" id="3.40.50.11310">
    <property type="entry name" value="Bacterial phosphonate metabolism protein PhnH"/>
    <property type="match status" value="1"/>
</dbReference>